<dbReference type="Proteomes" id="UP001159405">
    <property type="component" value="Unassembled WGS sequence"/>
</dbReference>
<keyword evidence="3" id="KW-1185">Reference proteome</keyword>
<feature type="compositionally biased region" description="Low complexity" evidence="1">
    <location>
        <begin position="91"/>
        <end position="109"/>
    </location>
</feature>
<comment type="caution">
    <text evidence="2">The sequence shown here is derived from an EMBL/GenBank/DDBJ whole genome shotgun (WGS) entry which is preliminary data.</text>
</comment>
<evidence type="ECO:0000256" key="1">
    <source>
        <dbReference type="SAM" id="MobiDB-lite"/>
    </source>
</evidence>
<name>A0ABN8Q6E6_9CNID</name>
<evidence type="ECO:0000313" key="3">
    <source>
        <dbReference type="Proteomes" id="UP001159405"/>
    </source>
</evidence>
<dbReference type="EMBL" id="CALNXK010000110">
    <property type="protein sequence ID" value="CAH3158213.1"/>
    <property type="molecule type" value="Genomic_DNA"/>
</dbReference>
<gene>
    <name evidence="2" type="ORF">PLOB_00003068</name>
</gene>
<protein>
    <submittedName>
        <fullName evidence="2">Uncharacterized protein</fullName>
    </submittedName>
</protein>
<proteinExistence type="predicted"/>
<feature type="region of interest" description="Disordered" evidence="1">
    <location>
        <begin position="149"/>
        <end position="256"/>
    </location>
</feature>
<feature type="compositionally biased region" description="Polar residues" evidence="1">
    <location>
        <begin position="229"/>
        <end position="239"/>
    </location>
</feature>
<organism evidence="2 3">
    <name type="scientific">Porites lobata</name>
    <dbReference type="NCBI Taxonomy" id="104759"/>
    <lineage>
        <taxon>Eukaryota</taxon>
        <taxon>Metazoa</taxon>
        <taxon>Cnidaria</taxon>
        <taxon>Anthozoa</taxon>
        <taxon>Hexacorallia</taxon>
        <taxon>Scleractinia</taxon>
        <taxon>Fungiina</taxon>
        <taxon>Poritidae</taxon>
        <taxon>Porites</taxon>
    </lineage>
</organism>
<feature type="region of interest" description="Disordered" evidence="1">
    <location>
        <begin position="91"/>
        <end position="114"/>
    </location>
</feature>
<sequence>MALTKPLMPVWIFMLEVFGRDRNLHSSTFGCVTLMQTLMQYAERVMEIEQGTFTPLVFTTTSGMADECANRFSGVDTIDQLDDRKITIHSNQIQGGHGNNGYNNTHSSSASPEKTADITYAVVEQGNSMPRTAPKKPLRTYETEILVEGNGSGYEVAGSSSRRPEEPPGKKPKKQKKGQEPDKPVGVVYAQVDKSKQKSKASQNTYHQSERPKSKQPGELTYAELDHGQGSSMPRNSAAPTKKPQPHVETEYAMIV</sequence>
<accession>A0ABN8Q6E6</accession>
<reference evidence="2 3" key="1">
    <citation type="submission" date="2022-05" db="EMBL/GenBank/DDBJ databases">
        <authorList>
            <consortium name="Genoscope - CEA"/>
            <person name="William W."/>
        </authorList>
    </citation>
    <scope>NUCLEOTIDE SEQUENCE [LARGE SCALE GENOMIC DNA]</scope>
</reference>
<evidence type="ECO:0000313" key="2">
    <source>
        <dbReference type="EMBL" id="CAH3158213.1"/>
    </source>
</evidence>